<proteinExistence type="predicted"/>
<evidence type="ECO:0000313" key="1">
    <source>
        <dbReference type="EMBL" id="EHL20125.1"/>
    </source>
</evidence>
<dbReference type="PANTHER" id="PTHR41317">
    <property type="entry name" value="PD-(D_E)XK NUCLEASE FAMILY TRANSPOSASE"/>
    <property type="match status" value="1"/>
</dbReference>
<dbReference type="Proteomes" id="UP000003379">
    <property type="component" value="Unassembled WGS sequence"/>
</dbReference>
<dbReference type="NCBIfam" id="TIGR01784">
    <property type="entry name" value="T_den_put_tspse"/>
    <property type="match status" value="1"/>
</dbReference>
<organism evidence="1 2">
    <name type="scientific">Peptoanaerobacter stomatis</name>
    <dbReference type="NCBI Taxonomy" id="796937"/>
    <lineage>
        <taxon>Bacteria</taxon>
        <taxon>Bacillati</taxon>
        <taxon>Bacillota</taxon>
        <taxon>Clostridia</taxon>
        <taxon>Peptostreptococcales</taxon>
        <taxon>Filifactoraceae</taxon>
        <taxon>Peptoanaerobacter</taxon>
    </lineage>
</organism>
<gene>
    <name evidence="1" type="ORF">HMPREF9628_00936</name>
</gene>
<dbReference type="InterPro" id="IPR010106">
    <property type="entry name" value="RpnA"/>
</dbReference>
<reference evidence="1 2" key="1">
    <citation type="submission" date="2011-08" db="EMBL/GenBank/DDBJ databases">
        <title>The Genome Sequence of Eubacteriaceae bacterium CM5.</title>
        <authorList>
            <consortium name="The Broad Institute Genome Sequencing Platform"/>
            <person name="Earl A."/>
            <person name="Ward D."/>
            <person name="Feldgarden M."/>
            <person name="Gevers D."/>
            <person name="Sizova M."/>
            <person name="Hazen A."/>
            <person name="Epstein S."/>
            <person name="Young S.K."/>
            <person name="Zeng Q."/>
            <person name="Gargeya S."/>
            <person name="Fitzgerald M."/>
            <person name="Haas B."/>
            <person name="Abouelleil A."/>
            <person name="Alvarado L."/>
            <person name="Arachchi H.M."/>
            <person name="Berlin A."/>
            <person name="Brown A."/>
            <person name="Chapman S.B."/>
            <person name="Chen Z."/>
            <person name="Dunbar C."/>
            <person name="Freedman E."/>
            <person name="Gearin G."/>
            <person name="Gellesch M."/>
            <person name="Goldberg J."/>
            <person name="Griggs A."/>
            <person name="Gujja S."/>
            <person name="Heiman D."/>
            <person name="Howarth C."/>
            <person name="Larson L."/>
            <person name="Lui A."/>
            <person name="MacDonald P.J.P."/>
            <person name="Montmayeur A."/>
            <person name="Murphy C."/>
            <person name="Neiman D."/>
            <person name="Pearson M."/>
            <person name="Priest M."/>
            <person name="Roberts A."/>
            <person name="Saif S."/>
            <person name="Shea T."/>
            <person name="Shenoy N."/>
            <person name="Sisk P."/>
            <person name="Stolte C."/>
            <person name="Sykes S."/>
            <person name="Wortman J."/>
            <person name="Nusbaum C."/>
            <person name="Birren B."/>
        </authorList>
    </citation>
    <scope>NUCLEOTIDE SEQUENCE [LARGE SCALE GENOMIC DNA]</scope>
    <source>
        <strain evidence="1 2">CM5</strain>
    </source>
</reference>
<evidence type="ECO:0000313" key="2">
    <source>
        <dbReference type="Proteomes" id="UP000003379"/>
    </source>
</evidence>
<dbReference type="EMBL" id="AFZG01000002">
    <property type="protein sequence ID" value="EHL20125.1"/>
    <property type="molecule type" value="Genomic_DNA"/>
</dbReference>
<protein>
    <recommendedName>
        <fullName evidence="3">Rpn family recombination-promoting nuclease/putative transposase</fullName>
    </recommendedName>
</protein>
<evidence type="ECO:0008006" key="3">
    <source>
        <dbReference type="Google" id="ProtNLM"/>
    </source>
</evidence>
<dbReference type="RefSeq" id="WP_009529025.1">
    <property type="nucleotide sequence ID" value="NZ_JH414601.1"/>
</dbReference>
<accession>G9XAB1</accession>
<dbReference type="Pfam" id="PF12784">
    <property type="entry name" value="PDDEXK_2"/>
    <property type="match status" value="1"/>
</dbReference>
<sequence length="310" mass="36131">MDNYIPDDTIKLTLSNDYAFKRIFSNEENKDILSSLLSVILKIPVKDIQDLQIENTLIGNTYIYEKTGILDIKLTLSSGEKINVEMQKSWQADYINRVLFYWANRYKENFQKGARYSSLTKTIVITILNEKFPCEDKVHSIYRLTELETKKELTDIQEIHFLDLTKVDANNLDELNEWLLFIKTDSEEERKMLAERNEMLEKTNDKLNLFWSNKQERYAYEQNLMKESDIESRLHDSYALGEQVGIQIGEQRGIQIGEQRGIQIGEQRGIQMGSISTARNLLNMNIDIDTIIKATNLDRSIIIDLQNGKL</sequence>
<dbReference type="AlphaFoldDB" id="G9XAB1"/>
<name>G9XAB1_9FIRM</name>
<dbReference type="PANTHER" id="PTHR41317:SF1">
    <property type="entry name" value="PD-(D_E)XK NUCLEASE FAMILY TRANSPOSASE"/>
    <property type="match status" value="1"/>
</dbReference>
<dbReference type="HOGENOM" id="CLU_057504_0_2_9"/>
<comment type="caution">
    <text evidence="1">The sequence shown here is derived from an EMBL/GenBank/DDBJ whole genome shotgun (WGS) entry which is preliminary data.</text>
</comment>